<organism evidence="1 2">
    <name type="scientific">Enhygromyxa salina</name>
    <dbReference type="NCBI Taxonomy" id="215803"/>
    <lineage>
        <taxon>Bacteria</taxon>
        <taxon>Pseudomonadati</taxon>
        <taxon>Myxococcota</taxon>
        <taxon>Polyangia</taxon>
        <taxon>Nannocystales</taxon>
        <taxon>Nannocystaceae</taxon>
        <taxon>Enhygromyxa</taxon>
    </lineage>
</organism>
<accession>A0A2S9XB64</accession>
<gene>
    <name evidence="1" type="ORF">ENSA5_67900</name>
</gene>
<dbReference type="Proteomes" id="UP000237968">
    <property type="component" value="Unassembled WGS sequence"/>
</dbReference>
<keyword evidence="2" id="KW-1185">Reference proteome</keyword>
<comment type="caution">
    <text evidence="1">The sequence shown here is derived from an EMBL/GenBank/DDBJ whole genome shotgun (WGS) entry which is preliminary data.</text>
</comment>
<protein>
    <submittedName>
        <fullName evidence="1">Uncharacterized protein</fullName>
    </submittedName>
</protein>
<name>A0A2S9XB64_9BACT</name>
<dbReference type="EMBL" id="PVNK01000295">
    <property type="protein sequence ID" value="PRP90093.1"/>
    <property type="molecule type" value="Genomic_DNA"/>
</dbReference>
<sequence length="167" mass="19002">MDERQRGLLRSWELGELPVEDFRRSFPAAQLDDPAWLEAELAEALRSGTSEALDDVAQLVLLSTARNVDLKNRLLVTPGHRHHQAIARSLQAIADPSTVAFVRRALQLGYEHLEYTASEPDVITKWFSWLLFEIGTREAIEVMREFAGSRDQAVADEMRYRLAKLSQ</sequence>
<evidence type="ECO:0000313" key="2">
    <source>
        <dbReference type="Proteomes" id="UP000237968"/>
    </source>
</evidence>
<proteinExistence type="predicted"/>
<dbReference type="AlphaFoldDB" id="A0A2S9XB64"/>
<evidence type="ECO:0000313" key="1">
    <source>
        <dbReference type="EMBL" id="PRP90093.1"/>
    </source>
</evidence>
<dbReference type="RefSeq" id="WP_106395923.1">
    <property type="nucleotide sequence ID" value="NZ_PVNK01000295.1"/>
</dbReference>
<dbReference type="OrthoDB" id="6707033at2"/>
<reference evidence="1 2" key="1">
    <citation type="submission" date="2018-03" db="EMBL/GenBank/DDBJ databases">
        <title>Draft Genome Sequences of the Obligatory Marine Myxobacteria Enhygromyxa salina SWB005.</title>
        <authorList>
            <person name="Poehlein A."/>
            <person name="Moghaddam J.A."/>
            <person name="Harms H."/>
            <person name="Alanjari M."/>
            <person name="Koenig G.M."/>
            <person name="Daniel R."/>
            <person name="Schaeberle T.F."/>
        </authorList>
    </citation>
    <scope>NUCLEOTIDE SEQUENCE [LARGE SCALE GENOMIC DNA]</scope>
    <source>
        <strain evidence="1 2">SWB005</strain>
    </source>
</reference>